<gene>
    <name evidence="1" type="ORF">ARALYDRAFT_894208</name>
</gene>
<keyword evidence="2" id="KW-1185">Reference proteome</keyword>
<proteinExistence type="predicted"/>
<evidence type="ECO:0000313" key="2">
    <source>
        <dbReference type="Proteomes" id="UP000008694"/>
    </source>
</evidence>
<dbReference type="HOGENOM" id="CLU_2545700_0_0_1"/>
<dbReference type="Gramene" id="scaffold_201282.1">
    <property type="protein sequence ID" value="scaffold_201282.1"/>
    <property type="gene ID" value="scaffold_201282.1"/>
</dbReference>
<name>D7KT20_ARALL</name>
<dbReference type="EMBL" id="GL348714">
    <property type="protein sequence ID" value="EFH63248.1"/>
    <property type="molecule type" value="Genomic_DNA"/>
</dbReference>
<reference evidence="2" key="1">
    <citation type="journal article" date="2011" name="Nat. Genet.">
        <title>The Arabidopsis lyrata genome sequence and the basis of rapid genome size change.</title>
        <authorList>
            <person name="Hu T.T."/>
            <person name="Pattyn P."/>
            <person name="Bakker E.G."/>
            <person name="Cao J."/>
            <person name="Cheng J.-F."/>
            <person name="Clark R.M."/>
            <person name="Fahlgren N."/>
            <person name="Fawcett J.A."/>
            <person name="Grimwood J."/>
            <person name="Gundlach H."/>
            <person name="Haberer G."/>
            <person name="Hollister J.D."/>
            <person name="Ossowski S."/>
            <person name="Ottilar R.P."/>
            <person name="Salamov A.A."/>
            <person name="Schneeberger K."/>
            <person name="Spannagl M."/>
            <person name="Wang X."/>
            <person name="Yang L."/>
            <person name="Nasrallah M.E."/>
            <person name="Bergelson J."/>
            <person name="Carrington J.C."/>
            <person name="Gaut B.S."/>
            <person name="Schmutz J."/>
            <person name="Mayer K.F.X."/>
            <person name="Van de Peer Y."/>
            <person name="Grigoriev I.V."/>
            <person name="Nordborg M."/>
            <person name="Weigel D."/>
            <person name="Guo Y.-L."/>
        </authorList>
    </citation>
    <scope>NUCLEOTIDE SEQUENCE [LARGE SCALE GENOMIC DNA]</scope>
    <source>
        <strain evidence="2">cv. MN47</strain>
    </source>
</reference>
<sequence>MSSASATVLAQVAQTDGGALRNVSISGSCRKTKQARIDPPSVSRMVSVEIQPGNHQPFLHVQENIAFVGSFGALSSSFDAVVV</sequence>
<evidence type="ECO:0000313" key="1">
    <source>
        <dbReference type="EMBL" id="EFH63248.1"/>
    </source>
</evidence>
<organism evidence="2">
    <name type="scientific">Arabidopsis lyrata subsp. lyrata</name>
    <name type="common">Lyre-leaved rock-cress</name>
    <dbReference type="NCBI Taxonomy" id="81972"/>
    <lineage>
        <taxon>Eukaryota</taxon>
        <taxon>Viridiplantae</taxon>
        <taxon>Streptophyta</taxon>
        <taxon>Embryophyta</taxon>
        <taxon>Tracheophyta</taxon>
        <taxon>Spermatophyta</taxon>
        <taxon>Magnoliopsida</taxon>
        <taxon>eudicotyledons</taxon>
        <taxon>Gunneridae</taxon>
        <taxon>Pentapetalae</taxon>
        <taxon>rosids</taxon>
        <taxon>malvids</taxon>
        <taxon>Brassicales</taxon>
        <taxon>Brassicaceae</taxon>
        <taxon>Camelineae</taxon>
        <taxon>Arabidopsis</taxon>
    </lineage>
</organism>
<dbReference type="Proteomes" id="UP000008694">
    <property type="component" value="Unassembled WGS sequence"/>
</dbReference>
<protein>
    <submittedName>
        <fullName evidence="1">Uncharacterized protein</fullName>
    </submittedName>
</protein>
<accession>D7KT20</accession>
<dbReference type="AlphaFoldDB" id="D7KT20"/>